<dbReference type="GO" id="GO:0005524">
    <property type="term" value="F:ATP binding"/>
    <property type="evidence" value="ECO:0007669"/>
    <property type="project" value="UniProtKB-KW"/>
</dbReference>
<comment type="catalytic activity">
    <reaction evidence="1">
        <text>ATP + protein L-histidine = ADP + protein N-phospho-L-histidine.</text>
        <dbReference type="EC" id="2.7.13.3"/>
    </reaction>
</comment>
<dbReference type="SMART" id="SM00387">
    <property type="entry name" value="HATPase_c"/>
    <property type="match status" value="1"/>
</dbReference>
<evidence type="ECO:0000259" key="7">
    <source>
        <dbReference type="PROSITE" id="PS50109"/>
    </source>
</evidence>
<dbReference type="SUPFAM" id="SSF52172">
    <property type="entry name" value="CheY-like"/>
    <property type="match status" value="1"/>
</dbReference>
<dbReference type="Gene3D" id="3.30.565.10">
    <property type="entry name" value="Histidine kinase-like ATPase, C-terminal domain"/>
    <property type="match status" value="1"/>
</dbReference>
<organism evidence="9 10">
    <name type="scientific">Massilia jejuensis</name>
    <dbReference type="NCBI Taxonomy" id="648894"/>
    <lineage>
        <taxon>Bacteria</taxon>
        <taxon>Pseudomonadati</taxon>
        <taxon>Pseudomonadota</taxon>
        <taxon>Betaproteobacteria</taxon>
        <taxon>Burkholderiales</taxon>
        <taxon>Oxalobacteraceae</taxon>
        <taxon>Telluria group</taxon>
        <taxon>Massilia</taxon>
    </lineage>
</organism>
<evidence type="ECO:0000259" key="8">
    <source>
        <dbReference type="PROSITE" id="PS50110"/>
    </source>
</evidence>
<evidence type="ECO:0000256" key="1">
    <source>
        <dbReference type="ARBA" id="ARBA00000085"/>
    </source>
</evidence>
<proteinExistence type="predicted"/>
<dbReference type="PROSITE" id="PS50109">
    <property type="entry name" value="HIS_KIN"/>
    <property type="match status" value="1"/>
</dbReference>
<dbReference type="Pfam" id="PF08448">
    <property type="entry name" value="PAS_4"/>
    <property type="match status" value="2"/>
</dbReference>
<dbReference type="InterPro" id="IPR036890">
    <property type="entry name" value="HATPase_C_sf"/>
</dbReference>
<comment type="caution">
    <text evidence="9">The sequence shown here is derived from an EMBL/GenBank/DDBJ whole genome shotgun (WGS) entry which is preliminary data.</text>
</comment>
<dbReference type="SUPFAM" id="SSF55874">
    <property type="entry name" value="ATPase domain of HSP90 chaperone/DNA topoisomerase II/histidine kinase"/>
    <property type="match status" value="1"/>
</dbReference>
<dbReference type="CDD" id="cd00075">
    <property type="entry name" value="HATPase"/>
    <property type="match status" value="1"/>
</dbReference>
<gene>
    <name evidence="9" type="ORF">ACFPOU_14555</name>
</gene>
<dbReference type="PANTHER" id="PTHR43547:SF2">
    <property type="entry name" value="HYBRID SIGNAL TRANSDUCTION HISTIDINE KINASE C"/>
    <property type="match status" value="1"/>
</dbReference>
<dbReference type="InterPro" id="IPR011006">
    <property type="entry name" value="CheY-like_superfamily"/>
</dbReference>
<dbReference type="InterPro" id="IPR003594">
    <property type="entry name" value="HATPase_dom"/>
</dbReference>
<keyword evidence="9" id="KW-0547">Nucleotide-binding</keyword>
<dbReference type="SMART" id="SM00065">
    <property type="entry name" value="GAF"/>
    <property type="match status" value="1"/>
</dbReference>
<dbReference type="Gene3D" id="3.30.450.20">
    <property type="entry name" value="PAS domain"/>
    <property type="match status" value="2"/>
</dbReference>
<dbReference type="CDD" id="cd00130">
    <property type="entry name" value="PAS"/>
    <property type="match status" value="1"/>
</dbReference>
<dbReference type="Proteomes" id="UP001596031">
    <property type="component" value="Unassembled WGS sequence"/>
</dbReference>
<dbReference type="InterPro" id="IPR003661">
    <property type="entry name" value="HisK_dim/P_dom"/>
</dbReference>
<evidence type="ECO:0000256" key="3">
    <source>
        <dbReference type="ARBA" id="ARBA00022553"/>
    </source>
</evidence>
<dbReference type="Gene3D" id="1.10.287.130">
    <property type="match status" value="1"/>
</dbReference>
<dbReference type="EC" id="2.7.13.3" evidence="2"/>
<dbReference type="InterPro" id="IPR004358">
    <property type="entry name" value="Sig_transdc_His_kin-like_C"/>
</dbReference>
<dbReference type="EMBL" id="JBHSMS010000040">
    <property type="protein sequence ID" value="MFC5512344.1"/>
    <property type="molecule type" value="Genomic_DNA"/>
</dbReference>
<keyword evidence="3 6" id="KW-0597">Phosphoprotein</keyword>
<feature type="domain" description="Response regulatory" evidence="8">
    <location>
        <begin position="704"/>
        <end position="820"/>
    </location>
</feature>
<dbReference type="Pfam" id="PF00512">
    <property type="entry name" value="HisKA"/>
    <property type="match status" value="1"/>
</dbReference>
<dbReference type="PRINTS" id="PR00344">
    <property type="entry name" value="BCTRLSENSOR"/>
</dbReference>
<keyword evidence="4" id="KW-0808">Transferase</keyword>
<dbReference type="SUPFAM" id="SSF55781">
    <property type="entry name" value="GAF domain-like"/>
    <property type="match status" value="1"/>
</dbReference>
<evidence type="ECO:0000313" key="10">
    <source>
        <dbReference type="Proteomes" id="UP001596031"/>
    </source>
</evidence>
<evidence type="ECO:0000256" key="6">
    <source>
        <dbReference type="PROSITE-ProRule" id="PRU00169"/>
    </source>
</evidence>
<dbReference type="InterPro" id="IPR036097">
    <property type="entry name" value="HisK_dim/P_sf"/>
</dbReference>
<dbReference type="Pfam" id="PF00072">
    <property type="entry name" value="Response_reg"/>
    <property type="match status" value="1"/>
</dbReference>
<dbReference type="PROSITE" id="PS50110">
    <property type="entry name" value="RESPONSE_REGULATORY"/>
    <property type="match status" value="1"/>
</dbReference>
<keyword evidence="10" id="KW-1185">Reference proteome</keyword>
<protein>
    <recommendedName>
        <fullName evidence="2">histidine kinase</fullName>
        <ecNumber evidence="2">2.7.13.3</ecNumber>
    </recommendedName>
</protein>
<feature type="domain" description="Histidine kinase" evidence="7">
    <location>
        <begin position="463"/>
        <end position="681"/>
    </location>
</feature>
<feature type="modified residue" description="4-aspartylphosphate" evidence="6">
    <location>
        <position position="753"/>
    </location>
</feature>
<dbReference type="Pfam" id="PF02518">
    <property type="entry name" value="HATPase_c"/>
    <property type="match status" value="1"/>
</dbReference>
<dbReference type="SUPFAM" id="SSF47384">
    <property type="entry name" value="Homodimeric domain of signal transducing histidine kinase"/>
    <property type="match status" value="1"/>
</dbReference>
<dbReference type="InterPro" id="IPR003018">
    <property type="entry name" value="GAF"/>
</dbReference>
<evidence type="ECO:0000313" key="9">
    <source>
        <dbReference type="EMBL" id="MFC5512344.1"/>
    </source>
</evidence>
<dbReference type="InterPro" id="IPR029016">
    <property type="entry name" value="GAF-like_dom_sf"/>
</dbReference>
<dbReference type="InterPro" id="IPR035965">
    <property type="entry name" value="PAS-like_dom_sf"/>
</dbReference>
<evidence type="ECO:0000256" key="2">
    <source>
        <dbReference type="ARBA" id="ARBA00012438"/>
    </source>
</evidence>
<dbReference type="InterPro" id="IPR013656">
    <property type="entry name" value="PAS_4"/>
</dbReference>
<evidence type="ECO:0000256" key="4">
    <source>
        <dbReference type="ARBA" id="ARBA00022679"/>
    </source>
</evidence>
<dbReference type="SUPFAM" id="SSF55785">
    <property type="entry name" value="PYP-like sensor domain (PAS domain)"/>
    <property type="match status" value="2"/>
</dbReference>
<dbReference type="SMART" id="SM00388">
    <property type="entry name" value="HisKA"/>
    <property type="match status" value="1"/>
</dbReference>
<keyword evidence="9" id="KW-0067">ATP-binding</keyword>
<dbReference type="SMART" id="SM00091">
    <property type="entry name" value="PAS"/>
    <property type="match status" value="2"/>
</dbReference>
<dbReference type="SMART" id="SM00448">
    <property type="entry name" value="REC"/>
    <property type="match status" value="1"/>
</dbReference>
<evidence type="ECO:0000256" key="5">
    <source>
        <dbReference type="ARBA" id="ARBA00022777"/>
    </source>
</evidence>
<dbReference type="RefSeq" id="WP_379722449.1">
    <property type="nucleotide sequence ID" value="NZ_JBHSMS010000040.1"/>
</dbReference>
<name>A0ABW0PK08_9BURK</name>
<dbReference type="InterPro" id="IPR001789">
    <property type="entry name" value="Sig_transdc_resp-reg_receiver"/>
</dbReference>
<reference evidence="10" key="1">
    <citation type="journal article" date="2019" name="Int. J. Syst. Evol. Microbiol.">
        <title>The Global Catalogue of Microorganisms (GCM) 10K type strain sequencing project: providing services to taxonomists for standard genome sequencing and annotation.</title>
        <authorList>
            <consortium name="The Broad Institute Genomics Platform"/>
            <consortium name="The Broad Institute Genome Sequencing Center for Infectious Disease"/>
            <person name="Wu L."/>
            <person name="Ma J."/>
        </authorList>
    </citation>
    <scope>NUCLEOTIDE SEQUENCE [LARGE SCALE GENOMIC DNA]</scope>
    <source>
        <strain evidence="10">CCUG 38813</strain>
    </source>
</reference>
<dbReference type="PANTHER" id="PTHR43547">
    <property type="entry name" value="TWO-COMPONENT HISTIDINE KINASE"/>
    <property type="match status" value="1"/>
</dbReference>
<dbReference type="NCBIfam" id="TIGR00229">
    <property type="entry name" value="sensory_box"/>
    <property type="match status" value="1"/>
</dbReference>
<keyword evidence="5" id="KW-0418">Kinase</keyword>
<dbReference type="CDD" id="cd17580">
    <property type="entry name" value="REC_2_DhkD-like"/>
    <property type="match status" value="1"/>
</dbReference>
<sequence length="836" mass="90965">MPGLLANDSTHPLTGVRALYAAHDWSACPLGHPDAWPPELATAVGMSLNSAFPMFVAWGPDLRFLYNDAYAVILGAKHPDALAQPFQQVWAEIWPDIVPIIDRALSNKSAFYEDLPLTVLRQGFPEQGYFTFSYSPLHDGEGKVAGMYCTVMETTGRVQAERRAALALKLSDALRPLGSPEEVLATASALLGAELGLSRALYCEVDDEAGTFVTASQWTVDGMAALSRQSFAIDEFGPELIELLRRDETLFINDAATDPITEGFRERSRLERIGASITVPLVRDRRLVAILSLHRSAPYHWTEDDARFTRDTAERTWAALETARAQAALRAERDRSRYIFDTMVEGFSLMAADWTITAMNAEGLRICRMRADEVIGRKHFDLFPELDATEAGDMLRRAMGAREAGAVEYRVPQIDGRGGWNELRAFPTQDGGIAVFFREITDRKRAEEGMKMADQRKDEFLAMLAHELRNPLAPISAAAMLLDMGAQSETRVRQSSAIIGRQVRHMTRLVDDLLDVSRVTRGLIELEHMPHDVRAIVDEAVEQVRPQLMARRQRLALHLPGVPLVVDGDRARLVQVTANLLGNAVKYTPEERAIEVKASAVDGKLVLAVRDEGIGMERELTERAFDLFAQAKRSSDRSQGGLGLGLALVRHLVELHGGTVSCSSPGLGQGSTFAVTLPLAQAALPAAPVPGTPAPAGAGARPLTLLVVDDNVDAATTLAMLLEAAGHDVFIEHESLRALELSRSARPDACLLDIGLPDIDGIELARRLRAQPETAHSVLIAVSGYGQEHDRRIAIEAGFSHHLVKPADIDGVAAVLATIQPAPGAGGTASDQGIRV</sequence>
<dbReference type="Gene3D" id="3.40.50.2300">
    <property type="match status" value="1"/>
</dbReference>
<dbReference type="InterPro" id="IPR000014">
    <property type="entry name" value="PAS"/>
</dbReference>
<accession>A0ABW0PK08</accession>
<dbReference type="CDD" id="cd00082">
    <property type="entry name" value="HisKA"/>
    <property type="match status" value="1"/>
</dbReference>
<dbReference type="InterPro" id="IPR005467">
    <property type="entry name" value="His_kinase_dom"/>
</dbReference>
<dbReference type="Pfam" id="PF01590">
    <property type="entry name" value="GAF"/>
    <property type="match status" value="1"/>
</dbReference>
<dbReference type="Gene3D" id="3.30.450.40">
    <property type="match status" value="1"/>
</dbReference>